<dbReference type="EMBL" id="JAIWYP010000013">
    <property type="protein sequence ID" value="KAH3717732.1"/>
    <property type="molecule type" value="Genomic_DNA"/>
</dbReference>
<evidence type="ECO:0000313" key="3">
    <source>
        <dbReference type="Proteomes" id="UP000828390"/>
    </source>
</evidence>
<organism evidence="2 3">
    <name type="scientific">Dreissena polymorpha</name>
    <name type="common">Zebra mussel</name>
    <name type="synonym">Mytilus polymorpha</name>
    <dbReference type="NCBI Taxonomy" id="45954"/>
    <lineage>
        <taxon>Eukaryota</taxon>
        <taxon>Metazoa</taxon>
        <taxon>Spiralia</taxon>
        <taxon>Lophotrochozoa</taxon>
        <taxon>Mollusca</taxon>
        <taxon>Bivalvia</taxon>
        <taxon>Autobranchia</taxon>
        <taxon>Heteroconchia</taxon>
        <taxon>Euheterodonta</taxon>
        <taxon>Imparidentia</taxon>
        <taxon>Neoheterodontei</taxon>
        <taxon>Myida</taxon>
        <taxon>Dreissenoidea</taxon>
        <taxon>Dreissenidae</taxon>
        <taxon>Dreissena</taxon>
    </lineage>
</organism>
<accession>A0A9D4C5D8</accession>
<gene>
    <name evidence="2" type="ORF">DPMN_060527</name>
</gene>
<reference evidence="2" key="2">
    <citation type="submission" date="2020-11" db="EMBL/GenBank/DDBJ databases">
        <authorList>
            <person name="McCartney M.A."/>
            <person name="Auch B."/>
            <person name="Kono T."/>
            <person name="Mallez S."/>
            <person name="Becker A."/>
            <person name="Gohl D.M."/>
            <person name="Silverstein K.A.T."/>
            <person name="Koren S."/>
            <person name="Bechman K.B."/>
            <person name="Herman A."/>
            <person name="Abrahante J.E."/>
            <person name="Garbe J."/>
        </authorList>
    </citation>
    <scope>NUCLEOTIDE SEQUENCE</scope>
    <source>
        <strain evidence="2">Duluth1</strain>
        <tissue evidence="2">Whole animal</tissue>
    </source>
</reference>
<keyword evidence="3" id="KW-1185">Reference proteome</keyword>
<feature type="region of interest" description="Disordered" evidence="1">
    <location>
        <begin position="26"/>
        <end position="49"/>
    </location>
</feature>
<dbReference type="Proteomes" id="UP000828390">
    <property type="component" value="Unassembled WGS sequence"/>
</dbReference>
<protein>
    <submittedName>
        <fullName evidence="2">Uncharacterized protein</fullName>
    </submittedName>
</protein>
<proteinExistence type="predicted"/>
<comment type="caution">
    <text evidence="2">The sequence shown here is derived from an EMBL/GenBank/DDBJ whole genome shotgun (WGS) entry which is preliminary data.</text>
</comment>
<evidence type="ECO:0000256" key="1">
    <source>
        <dbReference type="SAM" id="MobiDB-lite"/>
    </source>
</evidence>
<dbReference type="AlphaFoldDB" id="A0A9D4C5D8"/>
<evidence type="ECO:0000313" key="2">
    <source>
        <dbReference type="EMBL" id="KAH3717732.1"/>
    </source>
</evidence>
<name>A0A9D4C5D8_DREPO</name>
<sequence length="64" mass="6847">MKSNNLFFQAKLVRAELLLPITTDGSSSVVRDRGESVPIPTPPPVPGPYTLAHGHSAVPLCTQH</sequence>
<reference evidence="2" key="1">
    <citation type="journal article" date="2019" name="bioRxiv">
        <title>The Genome of the Zebra Mussel, Dreissena polymorpha: A Resource for Invasive Species Research.</title>
        <authorList>
            <person name="McCartney M.A."/>
            <person name="Auch B."/>
            <person name="Kono T."/>
            <person name="Mallez S."/>
            <person name="Zhang Y."/>
            <person name="Obille A."/>
            <person name="Becker A."/>
            <person name="Abrahante J.E."/>
            <person name="Garbe J."/>
            <person name="Badalamenti J.P."/>
            <person name="Herman A."/>
            <person name="Mangelson H."/>
            <person name="Liachko I."/>
            <person name="Sullivan S."/>
            <person name="Sone E.D."/>
            <person name="Koren S."/>
            <person name="Silverstein K.A.T."/>
            <person name="Beckman K.B."/>
            <person name="Gohl D.M."/>
        </authorList>
    </citation>
    <scope>NUCLEOTIDE SEQUENCE</scope>
    <source>
        <strain evidence="2">Duluth1</strain>
        <tissue evidence="2">Whole animal</tissue>
    </source>
</reference>